<gene>
    <name evidence="5" type="ORF">BYL167_LOCUS9751</name>
</gene>
<evidence type="ECO:0000256" key="4">
    <source>
        <dbReference type="SAM" id="MobiDB-lite"/>
    </source>
</evidence>
<evidence type="ECO:0000313" key="5">
    <source>
        <dbReference type="EMBL" id="CAF3926119.1"/>
    </source>
</evidence>
<dbReference type="EMBL" id="CAJOBH010002852">
    <property type="protein sequence ID" value="CAF3926119.1"/>
    <property type="molecule type" value="Genomic_DNA"/>
</dbReference>
<dbReference type="InterPro" id="IPR011990">
    <property type="entry name" value="TPR-like_helical_dom_sf"/>
</dbReference>
<dbReference type="InterPro" id="IPR019734">
    <property type="entry name" value="TPR_rpt"/>
</dbReference>
<evidence type="ECO:0000256" key="2">
    <source>
        <dbReference type="ARBA" id="ARBA00022803"/>
    </source>
</evidence>
<dbReference type="Gene3D" id="1.25.40.10">
    <property type="entry name" value="Tetratricopeptide repeat domain"/>
    <property type="match status" value="1"/>
</dbReference>
<comment type="caution">
    <text evidence="5">The sequence shown here is derived from an EMBL/GenBank/DDBJ whole genome shotgun (WGS) entry which is preliminary data.</text>
</comment>
<dbReference type="PANTHER" id="PTHR45641:SF1">
    <property type="entry name" value="AAA+ ATPASE DOMAIN-CONTAINING PROTEIN"/>
    <property type="match status" value="1"/>
</dbReference>
<reference evidence="5" key="1">
    <citation type="submission" date="2021-02" db="EMBL/GenBank/DDBJ databases">
        <authorList>
            <person name="Nowell W R."/>
        </authorList>
    </citation>
    <scope>NUCLEOTIDE SEQUENCE</scope>
</reference>
<dbReference type="SUPFAM" id="SSF48452">
    <property type="entry name" value="TPR-like"/>
    <property type="match status" value="1"/>
</dbReference>
<feature type="repeat" description="TPR" evidence="3">
    <location>
        <begin position="101"/>
        <end position="134"/>
    </location>
</feature>
<evidence type="ECO:0000256" key="3">
    <source>
        <dbReference type="PROSITE-ProRule" id="PRU00339"/>
    </source>
</evidence>
<evidence type="ECO:0008006" key="7">
    <source>
        <dbReference type="Google" id="ProtNLM"/>
    </source>
</evidence>
<keyword evidence="1" id="KW-0677">Repeat</keyword>
<proteinExistence type="predicted"/>
<protein>
    <recommendedName>
        <fullName evidence="7">Tetratricopeptide repeat protein</fullName>
    </recommendedName>
</protein>
<dbReference type="PANTHER" id="PTHR45641">
    <property type="entry name" value="TETRATRICOPEPTIDE REPEAT PROTEIN (AFU_ORTHOLOGUE AFUA_6G03870)"/>
    <property type="match status" value="1"/>
</dbReference>
<evidence type="ECO:0000256" key="1">
    <source>
        <dbReference type="ARBA" id="ARBA00022737"/>
    </source>
</evidence>
<accession>A0A8S2M6B5</accession>
<feature type="region of interest" description="Disordered" evidence="4">
    <location>
        <begin position="200"/>
        <end position="219"/>
    </location>
</feature>
<name>A0A8S2M6B5_9BILA</name>
<evidence type="ECO:0000313" key="6">
    <source>
        <dbReference type="Proteomes" id="UP000681967"/>
    </source>
</evidence>
<organism evidence="5 6">
    <name type="scientific">Rotaria magnacalcarata</name>
    <dbReference type="NCBI Taxonomy" id="392030"/>
    <lineage>
        <taxon>Eukaryota</taxon>
        <taxon>Metazoa</taxon>
        <taxon>Spiralia</taxon>
        <taxon>Gnathifera</taxon>
        <taxon>Rotifera</taxon>
        <taxon>Eurotatoria</taxon>
        <taxon>Bdelloidea</taxon>
        <taxon>Philodinida</taxon>
        <taxon>Philodinidae</taxon>
        <taxon>Rotaria</taxon>
    </lineage>
</organism>
<dbReference type="AlphaFoldDB" id="A0A8S2M6B5"/>
<dbReference type="Proteomes" id="UP000681967">
    <property type="component" value="Unassembled WGS sequence"/>
</dbReference>
<dbReference type="PROSITE" id="PS50005">
    <property type="entry name" value="TPR"/>
    <property type="match status" value="1"/>
</dbReference>
<sequence length="273" mass="31808">MCGSSGNKFYEISQVSNRFDVVGSILVAGRSRRVTSIMIYKMSWLRTSYFGPMNRLADRFNPEQRLLHTLQESDCLTAVQYFNKRLRIQQNILPLNHSSQASTYSDLGQIYYSMKKYDEELSYFTKTFELQLSSYPENRPLLAKSYNVILTTFTELHQYQETITYISKAIHIINCSIEPDHSQAKHYQKYRNELLGVANGENMNKKNRKPSRTKQEKEKTLNHFNKSLTKQEPENSTQCDEIVSKALTQLECLRHGLKQIMTTGLEEESTELR</sequence>
<keyword evidence="2 3" id="KW-0802">TPR repeat</keyword>